<reference evidence="1 2" key="1">
    <citation type="journal article" date="2018" name="Front. Plant Sci.">
        <title>Red Clover (Trifolium pratense) and Zigzag Clover (T. medium) - A Picture of Genomic Similarities and Differences.</title>
        <authorList>
            <person name="Dluhosova J."/>
            <person name="Istvanek J."/>
            <person name="Nedelnik J."/>
            <person name="Repkova J."/>
        </authorList>
    </citation>
    <scope>NUCLEOTIDE SEQUENCE [LARGE SCALE GENOMIC DNA]</scope>
    <source>
        <strain evidence="2">cv. 10/8</strain>
        <tissue evidence="1">Leaf</tissue>
    </source>
</reference>
<sequence>GVVGYCTRSVLAVSSFIDYYTSD</sequence>
<protein>
    <submittedName>
        <fullName evidence="1">Uncharacterized protein</fullName>
    </submittedName>
</protein>
<keyword evidence="2" id="KW-1185">Reference proteome</keyword>
<dbReference type="Proteomes" id="UP000265520">
    <property type="component" value="Unassembled WGS sequence"/>
</dbReference>
<comment type="caution">
    <text evidence="1">The sequence shown here is derived from an EMBL/GenBank/DDBJ whole genome shotgun (WGS) entry which is preliminary data.</text>
</comment>
<accession>A0A392SBW2</accession>
<feature type="non-terminal residue" evidence="1">
    <location>
        <position position="1"/>
    </location>
</feature>
<dbReference type="AlphaFoldDB" id="A0A392SBW2"/>
<name>A0A392SBW2_9FABA</name>
<organism evidence="1 2">
    <name type="scientific">Trifolium medium</name>
    <dbReference type="NCBI Taxonomy" id="97028"/>
    <lineage>
        <taxon>Eukaryota</taxon>
        <taxon>Viridiplantae</taxon>
        <taxon>Streptophyta</taxon>
        <taxon>Embryophyta</taxon>
        <taxon>Tracheophyta</taxon>
        <taxon>Spermatophyta</taxon>
        <taxon>Magnoliopsida</taxon>
        <taxon>eudicotyledons</taxon>
        <taxon>Gunneridae</taxon>
        <taxon>Pentapetalae</taxon>
        <taxon>rosids</taxon>
        <taxon>fabids</taxon>
        <taxon>Fabales</taxon>
        <taxon>Fabaceae</taxon>
        <taxon>Papilionoideae</taxon>
        <taxon>50 kb inversion clade</taxon>
        <taxon>NPAAA clade</taxon>
        <taxon>Hologalegina</taxon>
        <taxon>IRL clade</taxon>
        <taxon>Trifolieae</taxon>
        <taxon>Trifolium</taxon>
    </lineage>
</organism>
<proteinExistence type="predicted"/>
<dbReference type="EMBL" id="LXQA010350715">
    <property type="protein sequence ID" value="MCI45942.1"/>
    <property type="molecule type" value="Genomic_DNA"/>
</dbReference>
<evidence type="ECO:0000313" key="1">
    <source>
        <dbReference type="EMBL" id="MCI45942.1"/>
    </source>
</evidence>
<evidence type="ECO:0000313" key="2">
    <source>
        <dbReference type="Proteomes" id="UP000265520"/>
    </source>
</evidence>